<evidence type="ECO:0000256" key="4">
    <source>
        <dbReference type="ARBA" id="ARBA00022741"/>
    </source>
</evidence>
<comment type="similarity">
    <text evidence="2 9">Belongs to the RecN family.</text>
</comment>
<sequence length="567" mass="63012">MLVSLYIRNFALIQELTVSFNPGLTIITGETGAGKSILVGALSLVLGERSSSDLVRSGTSKAVIEAILNDVHSEKIERLLHDANIETAQELILRRELSSTGQSRCFINDTPCTAAILKQTGEMLIDLHGQHDHQLLLHADTHESLLDDFAKTAQEVTAYKEARSALQEMQRGLETLKKEAAEIREKREIVTFQLNELNALDLKSGEEESIETEITLLENAETLFTLSASLSELLYDSEHSLYSAISEALHLLEKLATIDRRFDIHLEESRSAQSIVDELARFTRSYTANIDFNPVRLESLRERQLQLQRIGKKYGRSLSGLIELKNELEAKSALEENLEEEVDRIRQQIARQKAELSRYADTLCRKRQDAAHRLELLIQKQLAELGIPHATFVVSMRHEENREGEITVDGKCYTAFAGGYDQIEFLISANPGEKPKPLVKVASGGEISRVMLALKSALAESAELPILIFDEIDTGISGRIAEAVGRSLKNLSRLHQIIAITHLPQIAAMADLHLSVQKSVQQERTITEVTVLDHESRLQAIAALISGKNISPSSLTLAAELVERAAR</sequence>
<dbReference type="NCBIfam" id="TIGR00634">
    <property type="entry name" value="recN"/>
    <property type="match status" value="1"/>
</dbReference>
<dbReference type="KEGG" id="pph:Ppha_0701"/>
<evidence type="ECO:0000256" key="7">
    <source>
        <dbReference type="ARBA" id="ARBA00023204"/>
    </source>
</evidence>
<dbReference type="FunFam" id="3.40.50.300:FF:000319">
    <property type="entry name" value="DNA repair protein RecN"/>
    <property type="match status" value="1"/>
</dbReference>
<dbReference type="RefSeq" id="WP_012507491.1">
    <property type="nucleotide sequence ID" value="NC_011060.1"/>
</dbReference>
<gene>
    <name evidence="12" type="ordered locus">Ppha_0701</name>
</gene>
<dbReference type="PANTHER" id="PTHR11059">
    <property type="entry name" value="DNA REPAIR PROTEIN RECN"/>
    <property type="match status" value="1"/>
</dbReference>
<keyword evidence="5 9" id="KW-0227">DNA damage</keyword>
<dbReference type="OrthoDB" id="9806954at2"/>
<evidence type="ECO:0000256" key="6">
    <source>
        <dbReference type="ARBA" id="ARBA00022840"/>
    </source>
</evidence>
<dbReference type="EMBL" id="CP001110">
    <property type="protein sequence ID" value="ACF42996.1"/>
    <property type="molecule type" value="Genomic_DNA"/>
</dbReference>
<evidence type="ECO:0000313" key="13">
    <source>
        <dbReference type="Proteomes" id="UP000002724"/>
    </source>
</evidence>
<proteinExistence type="inferred from homology"/>
<dbReference type="Pfam" id="PF02463">
    <property type="entry name" value="SMC_N"/>
    <property type="match status" value="1"/>
</dbReference>
<dbReference type="HOGENOM" id="CLU_018297_3_1_10"/>
<evidence type="ECO:0000256" key="8">
    <source>
        <dbReference type="ARBA" id="ARBA00033408"/>
    </source>
</evidence>
<dbReference type="GO" id="GO:0006281">
    <property type="term" value="P:DNA repair"/>
    <property type="evidence" value="ECO:0007669"/>
    <property type="project" value="UniProtKB-KW"/>
</dbReference>
<feature type="coiled-coil region" evidence="10">
    <location>
        <begin position="159"/>
        <end position="193"/>
    </location>
</feature>
<reference evidence="12 13" key="1">
    <citation type="submission" date="2008-06" db="EMBL/GenBank/DDBJ databases">
        <title>Complete sequence of Pelodictyon phaeoclathratiforme BU-1.</title>
        <authorList>
            <consortium name="US DOE Joint Genome Institute"/>
            <person name="Lucas S."/>
            <person name="Copeland A."/>
            <person name="Lapidus A."/>
            <person name="Glavina del Rio T."/>
            <person name="Dalin E."/>
            <person name="Tice H."/>
            <person name="Bruce D."/>
            <person name="Goodwin L."/>
            <person name="Pitluck S."/>
            <person name="Schmutz J."/>
            <person name="Larimer F."/>
            <person name="Land M."/>
            <person name="Hauser L."/>
            <person name="Kyrpides N."/>
            <person name="Mikhailova N."/>
            <person name="Liu Z."/>
            <person name="Li T."/>
            <person name="Zhao F."/>
            <person name="Overmann J."/>
            <person name="Bryant D.A."/>
            <person name="Richardson P."/>
        </authorList>
    </citation>
    <scope>NUCLEOTIDE SEQUENCE [LARGE SCALE GENOMIC DNA]</scope>
    <source>
        <strain evidence="13">DSM 5477 / BU-1</strain>
    </source>
</reference>
<dbReference type="GO" id="GO:0009432">
    <property type="term" value="P:SOS response"/>
    <property type="evidence" value="ECO:0007669"/>
    <property type="project" value="TreeGrafter"/>
</dbReference>
<feature type="domain" description="RecF/RecN/SMC N-terminal" evidence="11">
    <location>
        <begin position="2"/>
        <end position="521"/>
    </location>
</feature>
<evidence type="ECO:0000313" key="12">
    <source>
        <dbReference type="EMBL" id="ACF42996.1"/>
    </source>
</evidence>
<dbReference type="InterPro" id="IPR003395">
    <property type="entry name" value="RecF/RecN/SMC_N"/>
</dbReference>
<dbReference type="PANTHER" id="PTHR11059:SF0">
    <property type="entry name" value="DNA REPAIR PROTEIN RECN"/>
    <property type="match status" value="1"/>
</dbReference>
<keyword evidence="6" id="KW-0067">ATP-binding</keyword>
<dbReference type="InterPro" id="IPR004604">
    <property type="entry name" value="DNA_recomb/repair_RecN"/>
</dbReference>
<evidence type="ECO:0000256" key="1">
    <source>
        <dbReference type="ARBA" id="ARBA00003618"/>
    </source>
</evidence>
<dbReference type="eggNOG" id="COG0497">
    <property type="taxonomic scope" value="Bacteria"/>
</dbReference>
<dbReference type="Gene3D" id="3.40.50.300">
    <property type="entry name" value="P-loop containing nucleotide triphosphate hydrolases"/>
    <property type="match status" value="2"/>
</dbReference>
<name>B4SE05_PELPB</name>
<evidence type="ECO:0000256" key="9">
    <source>
        <dbReference type="PIRNR" id="PIRNR003128"/>
    </source>
</evidence>
<evidence type="ECO:0000256" key="3">
    <source>
        <dbReference type="ARBA" id="ARBA00021315"/>
    </source>
</evidence>
<dbReference type="GO" id="GO:0043590">
    <property type="term" value="C:bacterial nucleoid"/>
    <property type="evidence" value="ECO:0007669"/>
    <property type="project" value="TreeGrafter"/>
</dbReference>
<dbReference type="GO" id="GO:0006310">
    <property type="term" value="P:DNA recombination"/>
    <property type="evidence" value="ECO:0007669"/>
    <property type="project" value="InterPro"/>
</dbReference>
<dbReference type="PIRSF" id="PIRSF003128">
    <property type="entry name" value="RecN"/>
    <property type="match status" value="1"/>
</dbReference>
<evidence type="ECO:0000256" key="10">
    <source>
        <dbReference type="SAM" id="Coils"/>
    </source>
</evidence>
<keyword evidence="13" id="KW-1185">Reference proteome</keyword>
<dbReference type="InterPro" id="IPR027417">
    <property type="entry name" value="P-loop_NTPase"/>
</dbReference>
<protein>
    <recommendedName>
        <fullName evidence="3 9">DNA repair protein RecN</fullName>
    </recommendedName>
    <alternativeName>
        <fullName evidence="8 9">Recombination protein N</fullName>
    </alternativeName>
</protein>
<feature type="coiled-coil region" evidence="10">
    <location>
        <begin position="321"/>
        <end position="362"/>
    </location>
</feature>
<evidence type="ECO:0000256" key="2">
    <source>
        <dbReference type="ARBA" id="ARBA00009441"/>
    </source>
</evidence>
<accession>B4SE05</accession>
<keyword evidence="10" id="KW-0175">Coiled coil</keyword>
<dbReference type="Proteomes" id="UP000002724">
    <property type="component" value="Chromosome"/>
</dbReference>
<dbReference type="SUPFAM" id="SSF52540">
    <property type="entry name" value="P-loop containing nucleoside triphosphate hydrolases"/>
    <property type="match status" value="1"/>
</dbReference>
<comment type="function">
    <text evidence="1 9">May be involved in recombinational repair of damaged DNA.</text>
</comment>
<organism evidence="12 13">
    <name type="scientific">Pelodictyon phaeoclathratiforme (strain DSM 5477 / BU-1)</name>
    <dbReference type="NCBI Taxonomy" id="324925"/>
    <lineage>
        <taxon>Bacteria</taxon>
        <taxon>Pseudomonadati</taxon>
        <taxon>Chlorobiota</taxon>
        <taxon>Chlorobiia</taxon>
        <taxon>Chlorobiales</taxon>
        <taxon>Chlorobiaceae</taxon>
        <taxon>Chlorobium/Pelodictyon group</taxon>
        <taxon>Pelodictyon</taxon>
    </lineage>
</organism>
<dbReference type="CDD" id="cd03241">
    <property type="entry name" value="ABC_RecN"/>
    <property type="match status" value="2"/>
</dbReference>
<keyword evidence="4" id="KW-0547">Nucleotide-binding</keyword>
<dbReference type="STRING" id="324925.Ppha_0701"/>
<dbReference type="GO" id="GO:0005524">
    <property type="term" value="F:ATP binding"/>
    <property type="evidence" value="ECO:0007669"/>
    <property type="project" value="UniProtKB-KW"/>
</dbReference>
<evidence type="ECO:0000256" key="5">
    <source>
        <dbReference type="ARBA" id="ARBA00022763"/>
    </source>
</evidence>
<keyword evidence="7 9" id="KW-0234">DNA repair</keyword>
<evidence type="ECO:0000259" key="11">
    <source>
        <dbReference type="Pfam" id="PF02463"/>
    </source>
</evidence>
<dbReference type="AlphaFoldDB" id="B4SE05"/>